<comment type="caution">
    <text evidence="2">The sequence shown here is derived from an EMBL/GenBank/DDBJ whole genome shotgun (WGS) entry which is preliminary data.</text>
</comment>
<protein>
    <recommendedName>
        <fullName evidence="4">Transporter</fullName>
    </recommendedName>
</protein>
<evidence type="ECO:0000256" key="1">
    <source>
        <dbReference type="SAM" id="SignalP"/>
    </source>
</evidence>
<evidence type="ECO:0000313" key="2">
    <source>
        <dbReference type="EMBL" id="MFD0986386.1"/>
    </source>
</evidence>
<proteinExistence type="predicted"/>
<dbReference type="RefSeq" id="WP_379086423.1">
    <property type="nucleotide sequence ID" value="NZ_JBHTJO010000001.1"/>
</dbReference>
<feature type="signal peptide" evidence="1">
    <location>
        <begin position="1"/>
        <end position="19"/>
    </location>
</feature>
<reference evidence="3" key="1">
    <citation type="journal article" date="2019" name="Int. J. Syst. Evol. Microbiol.">
        <title>The Global Catalogue of Microorganisms (GCM) 10K type strain sequencing project: providing services to taxonomists for standard genome sequencing and annotation.</title>
        <authorList>
            <consortium name="The Broad Institute Genomics Platform"/>
            <consortium name="The Broad Institute Genome Sequencing Center for Infectious Disease"/>
            <person name="Wu L."/>
            <person name="Ma J."/>
        </authorList>
    </citation>
    <scope>NUCLEOTIDE SEQUENCE [LARGE SCALE GENOMIC DNA]</scope>
    <source>
        <strain evidence="3">CCUG 61697</strain>
    </source>
</reference>
<keyword evidence="1" id="KW-0732">Signal</keyword>
<keyword evidence="3" id="KW-1185">Reference proteome</keyword>
<gene>
    <name evidence="2" type="ORF">ACFQ2F_04675</name>
</gene>
<evidence type="ECO:0000313" key="3">
    <source>
        <dbReference type="Proteomes" id="UP001597102"/>
    </source>
</evidence>
<dbReference type="Proteomes" id="UP001597102">
    <property type="component" value="Unassembled WGS sequence"/>
</dbReference>
<evidence type="ECO:0008006" key="4">
    <source>
        <dbReference type="Google" id="ProtNLM"/>
    </source>
</evidence>
<dbReference type="EMBL" id="JBHTJO010000001">
    <property type="protein sequence ID" value="MFD0986386.1"/>
    <property type="molecule type" value="Genomic_DNA"/>
</dbReference>
<sequence length="262" mass="28829">MVAVAAATVIACASSAAHAEFEIPQVNAEAGSIEAEYRGATHDGLLLAEPGEEASLEQSHELEFQLAPADWWMYRITPGLTQPMGGDLQYTDFNFETQFVLLRRPPEGLGVAFMFGYTHYLNDLQDLPDEYEYGPIIEYATGDWLLTLNPLLTGLRGRDASSATGFEYAAQLQYRFAKHWAIAALAFGEIENLSDSSPFEDQVHRAGPTLYLLLGEEEFDEFAEEEAGDEPETAWKIGLGALFALTPATTDLSLKAMVALEY</sequence>
<feature type="chain" id="PRO_5046558102" description="Transporter" evidence="1">
    <location>
        <begin position="20"/>
        <end position="262"/>
    </location>
</feature>
<name>A0ABW3J7Y4_9HYPH</name>
<accession>A0ABW3J7Y4</accession>
<organism evidence="2 3">
    <name type="scientific">Methyloligella solikamskensis</name>
    <dbReference type="NCBI Taxonomy" id="1177756"/>
    <lineage>
        <taxon>Bacteria</taxon>
        <taxon>Pseudomonadati</taxon>
        <taxon>Pseudomonadota</taxon>
        <taxon>Alphaproteobacteria</taxon>
        <taxon>Hyphomicrobiales</taxon>
        <taxon>Hyphomicrobiaceae</taxon>
        <taxon>Methyloligella</taxon>
    </lineage>
</organism>